<dbReference type="InterPro" id="IPR023468">
    <property type="entry name" value="Riboflavin_kinase"/>
</dbReference>
<organism evidence="17 18">
    <name type="scientific">Hyphomicrobium facile</name>
    <dbReference type="NCBI Taxonomy" id="51670"/>
    <lineage>
        <taxon>Bacteria</taxon>
        <taxon>Pseudomonadati</taxon>
        <taxon>Pseudomonadota</taxon>
        <taxon>Alphaproteobacteria</taxon>
        <taxon>Hyphomicrobiales</taxon>
        <taxon>Hyphomicrobiaceae</taxon>
        <taxon>Hyphomicrobium</taxon>
    </lineage>
</organism>
<dbReference type="SUPFAM" id="SSF52374">
    <property type="entry name" value="Nucleotidylyl transferase"/>
    <property type="match status" value="1"/>
</dbReference>
<dbReference type="NCBIfam" id="TIGR00083">
    <property type="entry name" value="ribF"/>
    <property type="match status" value="1"/>
</dbReference>
<keyword evidence="8 15" id="KW-0547">Nucleotide-binding</keyword>
<evidence type="ECO:0000256" key="7">
    <source>
        <dbReference type="ARBA" id="ARBA00022695"/>
    </source>
</evidence>
<comment type="pathway">
    <text evidence="2 15">Cofactor biosynthesis; FAD biosynthesis; FAD from FMN: step 1/1.</text>
</comment>
<evidence type="ECO:0000256" key="13">
    <source>
        <dbReference type="ARBA" id="ARBA00047880"/>
    </source>
</evidence>
<dbReference type="AlphaFoldDB" id="A0A1I7NLM5"/>
<dbReference type="GO" id="GO:0005524">
    <property type="term" value="F:ATP binding"/>
    <property type="evidence" value="ECO:0007669"/>
    <property type="project" value="UniProtKB-UniRule"/>
</dbReference>
<keyword evidence="11 15" id="KW-0067">ATP-binding</keyword>
<dbReference type="FunFam" id="3.40.50.620:FF:000021">
    <property type="entry name" value="Riboflavin biosynthesis protein"/>
    <property type="match status" value="1"/>
</dbReference>
<evidence type="ECO:0000256" key="12">
    <source>
        <dbReference type="ARBA" id="ARBA00023268"/>
    </source>
</evidence>
<evidence type="ECO:0000256" key="6">
    <source>
        <dbReference type="ARBA" id="ARBA00022679"/>
    </source>
</evidence>
<dbReference type="GO" id="GO:0009231">
    <property type="term" value="P:riboflavin biosynthetic process"/>
    <property type="evidence" value="ECO:0007669"/>
    <property type="project" value="InterPro"/>
</dbReference>
<dbReference type="InterPro" id="IPR023465">
    <property type="entry name" value="Riboflavin_kinase_dom_sf"/>
</dbReference>
<accession>A0A1I7NLM5</accession>
<keyword evidence="9 15" id="KW-0418">Kinase</keyword>
<dbReference type="EC" id="2.7.1.26" evidence="15"/>
<dbReference type="GO" id="GO:0009398">
    <property type="term" value="P:FMN biosynthetic process"/>
    <property type="evidence" value="ECO:0007669"/>
    <property type="project" value="UniProtKB-UniRule"/>
</dbReference>
<keyword evidence="12" id="KW-0511">Multifunctional enzyme</keyword>
<evidence type="ECO:0000256" key="5">
    <source>
        <dbReference type="ARBA" id="ARBA00022643"/>
    </source>
</evidence>
<dbReference type="EC" id="2.7.7.2" evidence="15"/>
<dbReference type="Pfam" id="PF06574">
    <property type="entry name" value="FAD_syn"/>
    <property type="match status" value="1"/>
</dbReference>
<dbReference type="InterPro" id="IPR015864">
    <property type="entry name" value="FAD_synthase"/>
</dbReference>
<dbReference type="InterPro" id="IPR014729">
    <property type="entry name" value="Rossmann-like_a/b/a_fold"/>
</dbReference>
<dbReference type="STRING" id="51670.SAMN04488557_2617"/>
<evidence type="ECO:0000259" key="16">
    <source>
        <dbReference type="SMART" id="SM00904"/>
    </source>
</evidence>
<dbReference type="Pfam" id="PF01687">
    <property type="entry name" value="Flavokinase"/>
    <property type="match status" value="1"/>
</dbReference>
<evidence type="ECO:0000256" key="4">
    <source>
        <dbReference type="ARBA" id="ARBA00022630"/>
    </source>
</evidence>
<feature type="domain" description="Riboflavin kinase" evidence="16">
    <location>
        <begin position="183"/>
        <end position="306"/>
    </location>
</feature>
<dbReference type="PANTHER" id="PTHR22749:SF6">
    <property type="entry name" value="RIBOFLAVIN KINASE"/>
    <property type="match status" value="1"/>
</dbReference>
<dbReference type="RefSeq" id="WP_092868067.1">
    <property type="nucleotide sequence ID" value="NZ_FPCH01000002.1"/>
</dbReference>
<comment type="pathway">
    <text evidence="3 15">Cofactor biosynthesis; FMN biosynthesis; FMN from riboflavin (ATP route): step 1/1.</text>
</comment>
<dbReference type="Gene3D" id="2.40.30.30">
    <property type="entry name" value="Riboflavin kinase-like"/>
    <property type="match status" value="1"/>
</dbReference>
<keyword evidence="18" id="KW-1185">Reference proteome</keyword>
<dbReference type="InterPro" id="IPR002606">
    <property type="entry name" value="Riboflavin_kinase_bac"/>
</dbReference>
<evidence type="ECO:0000256" key="11">
    <source>
        <dbReference type="ARBA" id="ARBA00022840"/>
    </source>
</evidence>
<dbReference type="SMART" id="SM00904">
    <property type="entry name" value="Flavokinase"/>
    <property type="match status" value="1"/>
</dbReference>
<dbReference type="NCBIfam" id="NF004159">
    <property type="entry name" value="PRK05627.1-2"/>
    <property type="match status" value="1"/>
</dbReference>
<keyword evidence="10 15" id="KW-0274">FAD</keyword>
<evidence type="ECO:0000256" key="15">
    <source>
        <dbReference type="PIRNR" id="PIRNR004491"/>
    </source>
</evidence>
<comment type="catalytic activity">
    <reaction evidence="13 15">
        <text>riboflavin + ATP = FMN + ADP + H(+)</text>
        <dbReference type="Rhea" id="RHEA:14357"/>
        <dbReference type="ChEBI" id="CHEBI:15378"/>
        <dbReference type="ChEBI" id="CHEBI:30616"/>
        <dbReference type="ChEBI" id="CHEBI:57986"/>
        <dbReference type="ChEBI" id="CHEBI:58210"/>
        <dbReference type="ChEBI" id="CHEBI:456216"/>
        <dbReference type="EC" id="2.7.1.26"/>
    </reaction>
</comment>
<keyword evidence="7 15" id="KW-0548">Nucleotidyltransferase</keyword>
<comment type="similarity">
    <text evidence="15">Belongs to the ribF family.</text>
</comment>
<proteinExistence type="inferred from homology"/>
<sequence>MHVIHGHKHVSPEFRGSAIAIGNFDGVHRGHRALIAEAKAQARKVKAPSSVMVFEPHPREFFQPNEAHFRLTPLKRKLVLLEALGVDIAVVEPFNAELAALTAEHFIERVLVAGLGVVHVVIGYDFYFGHNRGGNPELMVRAGEELGFGVTVMPPIAEAGEPFSSSAVRLYLAQGDVKGAAHVLGSPWRVAGRVVGGAKRGTDMGYPTANLPMPKGTTLGHGIYAVRAYFDGIPHDAAAYLGTRPTFDDGMPVLEVYLFDFSGDLYGREMEVEFIDFIRGDRKFRSVEELVAQMDEDIAKVQAVLAKA</sequence>
<dbReference type="CDD" id="cd02064">
    <property type="entry name" value="FAD_synthetase_N"/>
    <property type="match status" value="1"/>
</dbReference>
<dbReference type="PANTHER" id="PTHR22749">
    <property type="entry name" value="RIBOFLAVIN KINASE/FMN ADENYLYLTRANSFERASE"/>
    <property type="match status" value="1"/>
</dbReference>
<evidence type="ECO:0000256" key="2">
    <source>
        <dbReference type="ARBA" id="ARBA00004726"/>
    </source>
</evidence>
<dbReference type="GO" id="GO:0003919">
    <property type="term" value="F:FMN adenylyltransferase activity"/>
    <property type="evidence" value="ECO:0007669"/>
    <property type="project" value="UniProtKB-UniRule"/>
</dbReference>
<reference evidence="18" key="1">
    <citation type="submission" date="2016-10" db="EMBL/GenBank/DDBJ databases">
        <authorList>
            <person name="Varghese N."/>
            <person name="Submissions S."/>
        </authorList>
    </citation>
    <scope>NUCLEOTIDE SEQUENCE [LARGE SCALE GENOMIC DNA]</scope>
    <source>
        <strain evidence="18">DSM 1565</strain>
    </source>
</reference>
<evidence type="ECO:0000256" key="8">
    <source>
        <dbReference type="ARBA" id="ARBA00022741"/>
    </source>
</evidence>
<keyword evidence="4 15" id="KW-0285">Flavoprotein</keyword>
<dbReference type="Proteomes" id="UP000199423">
    <property type="component" value="Unassembled WGS sequence"/>
</dbReference>
<dbReference type="NCBIfam" id="NF004160">
    <property type="entry name" value="PRK05627.1-3"/>
    <property type="match status" value="1"/>
</dbReference>
<dbReference type="PIRSF" id="PIRSF004491">
    <property type="entry name" value="FAD_Synth"/>
    <property type="match status" value="1"/>
</dbReference>
<dbReference type="SUPFAM" id="SSF82114">
    <property type="entry name" value="Riboflavin kinase-like"/>
    <property type="match status" value="1"/>
</dbReference>
<dbReference type="EMBL" id="FPCH01000002">
    <property type="protein sequence ID" value="SFV35591.1"/>
    <property type="molecule type" value="Genomic_DNA"/>
</dbReference>
<dbReference type="Gene3D" id="3.40.50.620">
    <property type="entry name" value="HUPs"/>
    <property type="match status" value="1"/>
</dbReference>
<evidence type="ECO:0000256" key="3">
    <source>
        <dbReference type="ARBA" id="ARBA00005201"/>
    </source>
</evidence>
<dbReference type="OrthoDB" id="9803667at2"/>
<dbReference type="UniPathway" id="UPA00277">
    <property type="reaction ID" value="UER00407"/>
</dbReference>
<comment type="catalytic activity">
    <reaction evidence="14 15">
        <text>FMN + ATP + H(+) = FAD + diphosphate</text>
        <dbReference type="Rhea" id="RHEA:17237"/>
        <dbReference type="ChEBI" id="CHEBI:15378"/>
        <dbReference type="ChEBI" id="CHEBI:30616"/>
        <dbReference type="ChEBI" id="CHEBI:33019"/>
        <dbReference type="ChEBI" id="CHEBI:57692"/>
        <dbReference type="ChEBI" id="CHEBI:58210"/>
        <dbReference type="EC" id="2.7.7.2"/>
    </reaction>
</comment>
<protein>
    <recommendedName>
        <fullName evidence="15">Riboflavin biosynthesis protein</fullName>
    </recommendedName>
    <domain>
        <recommendedName>
            <fullName evidence="15">Riboflavin kinase</fullName>
            <ecNumber evidence="15">2.7.1.26</ecNumber>
        </recommendedName>
        <alternativeName>
            <fullName evidence="15">Flavokinase</fullName>
        </alternativeName>
    </domain>
    <domain>
        <recommendedName>
            <fullName evidence="15">FMN adenylyltransferase</fullName>
            <ecNumber evidence="15">2.7.7.2</ecNumber>
        </recommendedName>
        <alternativeName>
            <fullName evidence="15">FAD pyrophosphorylase</fullName>
        </alternativeName>
        <alternativeName>
            <fullName evidence="15">FAD synthase</fullName>
        </alternativeName>
    </domain>
</protein>
<evidence type="ECO:0000256" key="10">
    <source>
        <dbReference type="ARBA" id="ARBA00022827"/>
    </source>
</evidence>
<dbReference type="InterPro" id="IPR015865">
    <property type="entry name" value="Riboflavin_kinase_bac/euk"/>
</dbReference>
<evidence type="ECO:0000256" key="9">
    <source>
        <dbReference type="ARBA" id="ARBA00022777"/>
    </source>
</evidence>
<evidence type="ECO:0000256" key="1">
    <source>
        <dbReference type="ARBA" id="ARBA00002121"/>
    </source>
</evidence>
<evidence type="ECO:0000313" key="18">
    <source>
        <dbReference type="Proteomes" id="UP000199423"/>
    </source>
</evidence>
<evidence type="ECO:0000256" key="14">
    <source>
        <dbReference type="ARBA" id="ARBA00049494"/>
    </source>
</evidence>
<gene>
    <name evidence="17" type="ORF">SAMN04488557_2617</name>
</gene>
<comment type="function">
    <text evidence="1">Catalyzes the phosphorylation of riboflavin to FMN followed by the adenylation of FMN to FAD.</text>
</comment>
<evidence type="ECO:0000313" key="17">
    <source>
        <dbReference type="EMBL" id="SFV35591.1"/>
    </source>
</evidence>
<keyword evidence="6 15" id="KW-0808">Transferase</keyword>
<dbReference type="GO" id="GO:0008531">
    <property type="term" value="F:riboflavin kinase activity"/>
    <property type="evidence" value="ECO:0007669"/>
    <property type="project" value="UniProtKB-UniRule"/>
</dbReference>
<dbReference type="UniPathway" id="UPA00276">
    <property type="reaction ID" value="UER00406"/>
</dbReference>
<keyword evidence="5 15" id="KW-0288">FMN</keyword>
<name>A0A1I7NLM5_9HYPH</name>
<dbReference type="GO" id="GO:0006747">
    <property type="term" value="P:FAD biosynthetic process"/>
    <property type="evidence" value="ECO:0007669"/>
    <property type="project" value="UniProtKB-UniRule"/>
</dbReference>